<gene>
    <name evidence="1" type="ORF">FHS34_002013</name>
</gene>
<evidence type="ECO:0000313" key="2">
    <source>
        <dbReference type="Proteomes" id="UP000585836"/>
    </source>
</evidence>
<dbReference type="Proteomes" id="UP000585836">
    <property type="component" value="Unassembled WGS sequence"/>
</dbReference>
<reference evidence="1 2" key="1">
    <citation type="submission" date="2020-08" db="EMBL/GenBank/DDBJ databases">
        <title>Genomic Encyclopedia of Type Strains, Phase III (KMG-III): the genomes of soil and plant-associated and newly described type strains.</title>
        <authorList>
            <person name="Whitman W."/>
        </authorList>
    </citation>
    <scope>NUCLEOTIDE SEQUENCE [LARGE SCALE GENOMIC DNA]</scope>
    <source>
        <strain evidence="1 2">CECT 3313</strain>
    </source>
</reference>
<keyword evidence="2" id="KW-1185">Reference proteome</keyword>
<dbReference type="RefSeq" id="WP_184963345.1">
    <property type="nucleotide sequence ID" value="NZ_BAAAWF010000094.1"/>
</dbReference>
<dbReference type="AlphaFoldDB" id="A0A7W9PSP8"/>
<comment type="caution">
    <text evidence="1">The sequence shown here is derived from an EMBL/GenBank/DDBJ whole genome shotgun (WGS) entry which is preliminary data.</text>
</comment>
<accession>A0A7W9PSP8</accession>
<proteinExistence type="predicted"/>
<name>A0A7W9PSP8_9ACTN</name>
<protein>
    <submittedName>
        <fullName evidence="1">Uncharacterized protein YoaH (UPF0181 family)</fullName>
    </submittedName>
</protein>
<sequence>MWICLVLEDAFPGAGIWHWSHLTQEQQQHAVDHLFTLLIAFLSERDAV</sequence>
<organism evidence="1 2">
    <name type="scientific">Streptomyces echinatus</name>
    <dbReference type="NCBI Taxonomy" id="67293"/>
    <lineage>
        <taxon>Bacteria</taxon>
        <taxon>Bacillati</taxon>
        <taxon>Actinomycetota</taxon>
        <taxon>Actinomycetes</taxon>
        <taxon>Kitasatosporales</taxon>
        <taxon>Streptomycetaceae</taxon>
        <taxon>Streptomyces</taxon>
    </lineage>
</organism>
<evidence type="ECO:0000313" key="1">
    <source>
        <dbReference type="EMBL" id="MBB5926557.1"/>
    </source>
</evidence>
<dbReference type="EMBL" id="JACHJK010000003">
    <property type="protein sequence ID" value="MBB5926557.1"/>
    <property type="molecule type" value="Genomic_DNA"/>
</dbReference>